<gene>
    <name evidence="1" type="ORF">GCM10010910_27590</name>
</gene>
<organism evidence="1 2">
    <name type="scientific">Microbacterium nanhaiense</name>
    <dbReference type="NCBI Taxonomy" id="1301026"/>
    <lineage>
        <taxon>Bacteria</taxon>
        <taxon>Bacillati</taxon>
        <taxon>Actinomycetota</taxon>
        <taxon>Actinomycetes</taxon>
        <taxon>Micrococcales</taxon>
        <taxon>Microbacteriaceae</taxon>
        <taxon>Microbacterium</taxon>
    </lineage>
</organism>
<reference evidence="2" key="1">
    <citation type="journal article" date="2019" name="Int. J. Syst. Evol. Microbiol.">
        <title>The Global Catalogue of Microorganisms (GCM) 10K type strain sequencing project: providing services to taxonomists for standard genome sequencing and annotation.</title>
        <authorList>
            <consortium name="The Broad Institute Genomics Platform"/>
            <consortium name="The Broad Institute Genome Sequencing Center for Infectious Disease"/>
            <person name="Wu L."/>
            <person name="Ma J."/>
        </authorList>
    </citation>
    <scope>NUCLEOTIDE SEQUENCE [LARGE SCALE GENOMIC DNA]</scope>
    <source>
        <strain evidence="2">CGMCC 4.7181</strain>
    </source>
</reference>
<accession>A0ABQ2N3P1</accession>
<evidence type="ECO:0000313" key="1">
    <source>
        <dbReference type="EMBL" id="GGO66947.1"/>
    </source>
</evidence>
<dbReference type="Proteomes" id="UP000638043">
    <property type="component" value="Unassembled WGS sequence"/>
</dbReference>
<sequence length="118" mass="13553">MPERRVADEYEFCLLVKRCSSVRFDQQILALPWVKPRYHADAQAPLGFLGRFIHALDTIRTRGDLYKLIAAKSGTHDLRCGLRVCDKPVRSSHHDRREGEMAKFPDRIGLHPVAEVDN</sequence>
<protein>
    <submittedName>
        <fullName evidence="1">Uncharacterized protein</fullName>
    </submittedName>
</protein>
<dbReference type="EMBL" id="BMMQ01000011">
    <property type="protein sequence ID" value="GGO66947.1"/>
    <property type="molecule type" value="Genomic_DNA"/>
</dbReference>
<keyword evidence="2" id="KW-1185">Reference proteome</keyword>
<proteinExistence type="predicted"/>
<evidence type="ECO:0000313" key="2">
    <source>
        <dbReference type="Proteomes" id="UP000638043"/>
    </source>
</evidence>
<comment type="caution">
    <text evidence="1">The sequence shown here is derived from an EMBL/GenBank/DDBJ whole genome shotgun (WGS) entry which is preliminary data.</text>
</comment>
<name>A0ABQ2N3P1_9MICO</name>